<dbReference type="EMBL" id="MW084976">
    <property type="protein sequence ID" value="QOV08385.1"/>
    <property type="molecule type" value="Genomic_DNA"/>
</dbReference>
<evidence type="ECO:0000256" key="1">
    <source>
        <dbReference type="SAM" id="Coils"/>
    </source>
</evidence>
<keyword evidence="3" id="KW-1185">Reference proteome</keyword>
<proteinExistence type="predicted"/>
<keyword evidence="1" id="KW-0175">Coiled coil</keyword>
<organism evidence="2 3">
    <name type="scientific">Bacillus phage Kirov</name>
    <dbReference type="NCBI Taxonomy" id="2783539"/>
    <lineage>
        <taxon>Viruses</taxon>
        <taxon>Duplodnaviria</taxon>
        <taxon>Heunggongvirae</taxon>
        <taxon>Uroviricota</taxon>
        <taxon>Caudoviricetes</taxon>
        <taxon>Andregratiavirinae</taxon>
        <taxon>Kirovvirus</taxon>
        <taxon>Kirovvirus kirov</taxon>
    </lineage>
</organism>
<evidence type="ECO:0000313" key="2">
    <source>
        <dbReference type="EMBL" id="QOV08385.1"/>
    </source>
</evidence>
<gene>
    <name evidence="2" type="ORF">Kirov_186</name>
</gene>
<sequence>MSEKLTREEIKSVADVWEKLLERASTVTCYLGQYGEKHHRALTVEKIFEVTEDIIWVEGIDKWGDDCSMTFPVKYMYDDEALEGMKGDYEERERLRKEKEEEDKKYYAQLKEEDEKRELKRLQKKYPDVK</sequence>
<feature type="coiled-coil region" evidence="1">
    <location>
        <begin position="82"/>
        <end position="116"/>
    </location>
</feature>
<protein>
    <submittedName>
        <fullName evidence="2">Uncharacterized protein</fullName>
    </submittedName>
</protein>
<dbReference type="Proteomes" id="UP000594029">
    <property type="component" value="Segment"/>
</dbReference>
<reference evidence="2 3" key="1">
    <citation type="submission" date="2020-10" db="EMBL/GenBank/DDBJ databases">
        <authorList>
            <person name="Kazantseva O.A."/>
            <person name="Piligrimova E.G."/>
            <person name="Shadrin A.M."/>
        </authorList>
    </citation>
    <scope>NUCLEOTIDE SEQUENCE [LARGE SCALE GENOMIC DNA]</scope>
</reference>
<evidence type="ECO:0000313" key="3">
    <source>
        <dbReference type="Proteomes" id="UP000594029"/>
    </source>
</evidence>
<name>A0A7U3RYC3_9CAUD</name>
<accession>A0A7U3RYC3</accession>